<dbReference type="EMBL" id="CAAALY010002199">
    <property type="protein sequence ID" value="VEL07652.1"/>
    <property type="molecule type" value="Genomic_DNA"/>
</dbReference>
<gene>
    <name evidence="2" type="ORF">PXEA_LOCUS1092</name>
</gene>
<evidence type="ECO:0000313" key="2">
    <source>
        <dbReference type="EMBL" id="VEL07652.1"/>
    </source>
</evidence>
<keyword evidence="3" id="KW-1185">Reference proteome</keyword>
<feature type="compositionally biased region" description="Low complexity" evidence="1">
    <location>
        <begin position="64"/>
        <end position="73"/>
    </location>
</feature>
<accession>A0A3S4ZUP8</accession>
<feature type="compositionally biased region" description="Basic and acidic residues" evidence="1">
    <location>
        <begin position="52"/>
        <end position="61"/>
    </location>
</feature>
<feature type="region of interest" description="Disordered" evidence="1">
    <location>
        <begin position="52"/>
        <end position="73"/>
    </location>
</feature>
<comment type="caution">
    <text evidence="2">The sequence shown here is derived from an EMBL/GenBank/DDBJ whole genome shotgun (WGS) entry which is preliminary data.</text>
</comment>
<name>A0A3S4ZUP8_9PLAT</name>
<evidence type="ECO:0000313" key="3">
    <source>
        <dbReference type="Proteomes" id="UP000784294"/>
    </source>
</evidence>
<sequence>MHAHPQASVDILTKSPILDVLADNFANHLARLSGSLAHEARRRIGHYRTETVLKGGKKADPEADTGADAGAEA</sequence>
<reference evidence="2" key="1">
    <citation type="submission" date="2018-11" db="EMBL/GenBank/DDBJ databases">
        <authorList>
            <consortium name="Pathogen Informatics"/>
        </authorList>
    </citation>
    <scope>NUCLEOTIDE SEQUENCE</scope>
</reference>
<protein>
    <submittedName>
        <fullName evidence="2">Uncharacterized protein</fullName>
    </submittedName>
</protein>
<evidence type="ECO:0000256" key="1">
    <source>
        <dbReference type="SAM" id="MobiDB-lite"/>
    </source>
</evidence>
<proteinExistence type="predicted"/>
<dbReference type="Proteomes" id="UP000784294">
    <property type="component" value="Unassembled WGS sequence"/>
</dbReference>
<organism evidence="2 3">
    <name type="scientific">Protopolystoma xenopodis</name>
    <dbReference type="NCBI Taxonomy" id="117903"/>
    <lineage>
        <taxon>Eukaryota</taxon>
        <taxon>Metazoa</taxon>
        <taxon>Spiralia</taxon>
        <taxon>Lophotrochozoa</taxon>
        <taxon>Platyhelminthes</taxon>
        <taxon>Monogenea</taxon>
        <taxon>Polyopisthocotylea</taxon>
        <taxon>Polystomatidea</taxon>
        <taxon>Polystomatidae</taxon>
        <taxon>Protopolystoma</taxon>
    </lineage>
</organism>
<dbReference type="AlphaFoldDB" id="A0A3S4ZUP8"/>